<dbReference type="RefSeq" id="WP_135624653.1">
    <property type="nucleotide sequence ID" value="NZ_RQGD01000035.1"/>
</dbReference>
<name>A0A4R9JZ68_9LEPT</name>
<sequence>MDLHLEIKIMRDKEKSGAVHIGFVQASLDKPVHQALGQVISSEDFESLTNGLISYEEEEGKYLFYPNIDLVWEDSPRATFKRIRANKPFTKKGQTWSSDAGCSYPPIKSILTNVNVISCYAKGTIFQIEVKAELFTAEIEEEISEYILIYFSRLYPPLA</sequence>
<dbReference type="AlphaFoldDB" id="A0A4R9JZ68"/>
<evidence type="ECO:0000313" key="2">
    <source>
        <dbReference type="Proteomes" id="UP000297693"/>
    </source>
</evidence>
<evidence type="ECO:0000313" key="1">
    <source>
        <dbReference type="EMBL" id="TGL57531.1"/>
    </source>
</evidence>
<dbReference type="OrthoDB" id="345545at2"/>
<reference evidence="1" key="1">
    <citation type="journal article" date="2019" name="PLoS Negl. Trop. Dis.">
        <title>Revisiting the worldwide diversity of Leptospira species in the environment.</title>
        <authorList>
            <person name="Vincent A.T."/>
            <person name="Schiettekatte O."/>
            <person name="Bourhy P."/>
            <person name="Veyrier F.J."/>
            <person name="Picardeau M."/>
        </authorList>
    </citation>
    <scope>NUCLEOTIDE SEQUENCE [LARGE SCALE GENOMIC DNA]</scope>
    <source>
        <strain evidence="1">201702476</strain>
    </source>
</reference>
<keyword evidence="2" id="KW-1185">Reference proteome</keyword>
<gene>
    <name evidence="1" type="ORF">EHQ58_14755</name>
</gene>
<organism evidence="1 2">
    <name type="scientific">Leptospira ognonensis</name>
    <dbReference type="NCBI Taxonomy" id="2484945"/>
    <lineage>
        <taxon>Bacteria</taxon>
        <taxon>Pseudomonadati</taxon>
        <taxon>Spirochaetota</taxon>
        <taxon>Spirochaetia</taxon>
        <taxon>Leptospirales</taxon>
        <taxon>Leptospiraceae</taxon>
        <taxon>Leptospira</taxon>
    </lineage>
</organism>
<proteinExistence type="predicted"/>
<comment type="caution">
    <text evidence="1">The sequence shown here is derived from an EMBL/GenBank/DDBJ whole genome shotgun (WGS) entry which is preliminary data.</text>
</comment>
<dbReference type="Proteomes" id="UP000297693">
    <property type="component" value="Unassembled WGS sequence"/>
</dbReference>
<protein>
    <submittedName>
        <fullName evidence="1">Uncharacterized protein</fullName>
    </submittedName>
</protein>
<dbReference type="EMBL" id="RQGD01000035">
    <property type="protein sequence ID" value="TGL57531.1"/>
    <property type="molecule type" value="Genomic_DNA"/>
</dbReference>
<accession>A0A4R9JZ68</accession>